<protein>
    <submittedName>
        <fullName evidence="1">Uncharacterized protein</fullName>
    </submittedName>
</protein>
<reference evidence="1 2" key="1">
    <citation type="journal article" date="2022" name="Evol. Bioinform. Online">
        <title>Draft Genome Sequence of Oceanobacillus jordanicus Strain GSFE11, a Halotolerant Plant Growth-Promoting Bacterial Endophyte Isolated From the Jordan Valley.</title>
        <authorList>
            <person name="Alhindi T."/>
            <person name="Albdaiwi R."/>
        </authorList>
    </citation>
    <scope>NUCLEOTIDE SEQUENCE [LARGE SCALE GENOMIC DNA]</scope>
    <source>
        <strain evidence="1 2">GSFE11</strain>
    </source>
</reference>
<dbReference type="Proteomes" id="UP001199631">
    <property type="component" value="Unassembled WGS sequence"/>
</dbReference>
<dbReference type="AlphaFoldDB" id="A0AAW5B381"/>
<comment type="caution">
    <text evidence="1">The sequence shown here is derived from an EMBL/GenBank/DDBJ whole genome shotgun (WGS) entry which is preliminary data.</text>
</comment>
<sequence length="322" mass="36047">MERMYFFDSTADDQRVYQAADWARFHGQIIGNGVSNDPNLPNLEVTAKTNMEIALGAGFMFANGYMYENDSTMTLTHAIADPNNDRIDRIVICFDNNPAERRIYAYVKKGTPASNPVLPSLTRDSYVFEMSVAQVRIIAGKSFVEQSEIEDERADDLVCGYIPLHNIYRGLTINEVGMVSMPNQSFIKTRNNTSQPVPAGVSLSQALKIKFGETQADKQSEIISDEQFVAKADGIYSFWIEMAFEFSDVVIDGQISVYVYVNGAQSFPLGTKSFGTTSDRFLMVSGFDDLQEGDVVDFRFTTGNFDRDTQTQFVRVRVSKVA</sequence>
<gene>
    <name evidence="1" type="ORF">K3T81_07350</name>
</gene>
<evidence type="ECO:0000313" key="1">
    <source>
        <dbReference type="EMBL" id="MCG3418960.1"/>
    </source>
</evidence>
<proteinExistence type="predicted"/>
<keyword evidence="2" id="KW-1185">Reference proteome</keyword>
<accession>A0AAW5B381</accession>
<dbReference type="EMBL" id="JAIFZM010000005">
    <property type="protein sequence ID" value="MCG3418960.1"/>
    <property type="molecule type" value="Genomic_DNA"/>
</dbReference>
<evidence type="ECO:0000313" key="2">
    <source>
        <dbReference type="Proteomes" id="UP001199631"/>
    </source>
</evidence>
<organism evidence="1 2">
    <name type="scientific">Oceanobacillus jordanicus</name>
    <dbReference type="NCBI Taxonomy" id="2867266"/>
    <lineage>
        <taxon>Bacteria</taxon>
        <taxon>Bacillati</taxon>
        <taxon>Bacillota</taxon>
        <taxon>Bacilli</taxon>
        <taxon>Bacillales</taxon>
        <taxon>Bacillaceae</taxon>
        <taxon>Oceanobacillus</taxon>
    </lineage>
</organism>
<dbReference type="RefSeq" id="WP_238019113.1">
    <property type="nucleotide sequence ID" value="NZ_JAIFZM010000005.1"/>
</dbReference>
<name>A0AAW5B381_9BACI</name>